<dbReference type="InterPro" id="IPR029033">
    <property type="entry name" value="His_PPase_superfam"/>
</dbReference>
<dbReference type="OrthoDB" id="10257284at2759"/>
<protein>
    <recommendedName>
        <fullName evidence="6">Acid phosphatase</fullName>
    </recommendedName>
</protein>
<proteinExistence type="inferred from homology"/>
<organism evidence="4 5">
    <name type="scientific">Smittium megazygosporum</name>
    <dbReference type="NCBI Taxonomy" id="133381"/>
    <lineage>
        <taxon>Eukaryota</taxon>
        <taxon>Fungi</taxon>
        <taxon>Fungi incertae sedis</taxon>
        <taxon>Zoopagomycota</taxon>
        <taxon>Kickxellomycotina</taxon>
        <taxon>Harpellomycetes</taxon>
        <taxon>Harpellales</taxon>
        <taxon>Legeriomycetaceae</taxon>
        <taxon>Smittium</taxon>
    </lineage>
</organism>
<dbReference type="Pfam" id="PF00328">
    <property type="entry name" value="His_Phos_2"/>
    <property type="match status" value="1"/>
</dbReference>
<comment type="caution">
    <text evidence="4">The sequence shown here is derived from an EMBL/GenBank/DDBJ whole genome shotgun (WGS) entry which is preliminary data.</text>
</comment>
<accession>A0A2T9Z837</accession>
<dbReference type="EMBL" id="MBFS01003809">
    <property type="protein sequence ID" value="PVU84861.1"/>
    <property type="molecule type" value="Genomic_DNA"/>
</dbReference>
<evidence type="ECO:0000313" key="3">
    <source>
        <dbReference type="EMBL" id="PVU84861.1"/>
    </source>
</evidence>
<dbReference type="InterPro" id="IPR000560">
    <property type="entry name" value="His_Pase_clade-2"/>
</dbReference>
<reference evidence="4 5" key="1">
    <citation type="journal article" date="2018" name="MBio">
        <title>Comparative Genomics Reveals the Core Gene Toolbox for the Fungus-Insect Symbiosis.</title>
        <authorList>
            <person name="Wang Y."/>
            <person name="Stata M."/>
            <person name="Wang W."/>
            <person name="Stajich J.E."/>
            <person name="White M.M."/>
            <person name="Moncalvo J.M."/>
        </authorList>
    </citation>
    <scope>NUCLEOTIDE SEQUENCE [LARGE SCALE GENOMIC DNA]</scope>
    <source>
        <strain evidence="4 5">SC-DP-2</strain>
    </source>
</reference>
<dbReference type="Proteomes" id="UP000245609">
    <property type="component" value="Unassembled WGS sequence"/>
</dbReference>
<comment type="similarity">
    <text evidence="1">Belongs to the histidine acid phosphatase family.</text>
</comment>
<dbReference type="EMBL" id="MBFS01001694">
    <property type="protein sequence ID" value="PVV00712.1"/>
    <property type="molecule type" value="Genomic_DNA"/>
</dbReference>
<dbReference type="STRING" id="133381.A0A2T9Z837"/>
<evidence type="ECO:0000313" key="5">
    <source>
        <dbReference type="Proteomes" id="UP000245609"/>
    </source>
</evidence>
<keyword evidence="2" id="KW-0378">Hydrolase</keyword>
<evidence type="ECO:0000313" key="4">
    <source>
        <dbReference type="EMBL" id="PVV00712.1"/>
    </source>
</evidence>
<sequence>MSNYQSPPWLSKVPAINDEYLKKNYPQDLKLLQVIVYHRHGTRTPVAKMFDKFTPKSWDFCENANLYHYQFRERMKKSIGTYHPGETVPLDPPTSSDTLPQEFFKSERQVRIFPTSSAREKKGGGGGDVSFKSTEQNDPYYKMATNKTCGWGQLTDIGWTEMRNVGSYLRDLYVNNLHFLPESREELGNSTLYSRTTDYSRTFESLHQVISGLYPVKPSASSENVTPISIFLRPSSQENLFLNVNCKMLFKLMYEMRDVTESNFKKEFEEVKNELFSLASIGKESGEWVNTSSLVSPMHRVFDTLSSMESHQMKLPDGVSSEFIKKLGNYSAAEWIYGSNYSSLLGKIQLSPIVHELTNVLANRVAIQNKQDSLVDVLPYTIPPKMLIFSGHDTTVGPLAFILQKGEFSKEENPLESKLGWPDFGSIVTVELFEDTRKKGKFLSSSNATKETENNKLISTWPKNLNKDLKTENFYVRAMFNGNPIVVDACKAEGNHMEGVGPTMCTLNAFFSQMGPYIISEDEYIRSCIVPKKE</sequence>
<evidence type="ECO:0000256" key="2">
    <source>
        <dbReference type="ARBA" id="ARBA00022801"/>
    </source>
</evidence>
<dbReference type="CDD" id="cd07061">
    <property type="entry name" value="HP_HAP_like"/>
    <property type="match status" value="1"/>
</dbReference>
<gene>
    <name evidence="4" type="ORF">BB560_004894</name>
    <name evidence="3" type="ORF">BB560_007249</name>
</gene>
<dbReference type="SUPFAM" id="SSF53254">
    <property type="entry name" value="Phosphoglycerate mutase-like"/>
    <property type="match status" value="1"/>
</dbReference>
<evidence type="ECO:0008006" key="6">
    <source>
        <dbReference type="Google" id="ProtNLM"/>
    </source>
</evidence>
<dbReference type="PANTHER" id="PTHR11567:SF110">
    <property type="entry name" value="2-PHOSPHOXYLOSE PHOSPHATASE 1"/>
    <property type="match status" value="1"/>
</dbReference>
<evidence type="ECO:0000256" key="1">
    <source>
        <dbReference type="ARBA" id="ARBA00005375"/>
    </source>
</evidence>
<dbReference type="AlphaFoldDB" id="A0A2T9Z837"/>
<dbReference type="Gene3D" id="3.40.50.1240">
    <property type="entry name" value="Phosphoglycerate mutase-like"/>
    <property type="match status" value="1"/>
</dbReference>
<dbReference type="GO" id="GO:0016791">
    <property type="term" value="F:phosphatase activity"/>
    <property type="evidence" value="ECO:0007669"/>
    <property type="project" value="TreeGrafter"/>
</dbReference>
<dbReference type="InterPro" id="IPR050645">
    <property type="entry name" value="Histidine_acid_phosphatase"/>
</dbReference>
<keyword evidence="5" id="KW-1185">Reference proteome</keyword>
<name>A0A2T9Z837_9FUNG</name>
<dbReference type="PANTHER" id="PTHR11567">
    <property type="entry name" value="ACID PHOSPHATASE-RELATED"/>
    <property type="match status" value="1"/>
</dbReference>